<dbReference type="GO" id="GO:1901136">
    <property type="term" value="P:carbohydrate derivative catabolic process"/>
    <property type="evidence" value="ECO:0007669"/>
    <property type="project" value="UniProtKB-ARBA"/>
</dbReference>
<feature type="signal peptide" evidence="5">
    <location>
        <begin position="1"/>
        <end position="26"/>
    </location>
</feature>
<dbReference type="Pfam" id="PF00150">
    <property type="entry name" value="Cellulase"/>
    <property type="match status" value="1"/>
</dbReference>
<dbReference type="AlphaFoldDB" id="A0A417Y5C0"/>
<dbReference type="GO" id="GO:0016042">
    <property type="term" value="P:lipid catabolic process"/>
    <property type="evidence" value="ECO:0007669"/>
    <property type="project" value="UniProtKB-ARBA"/>
</dbReference>
<keyword evidence="2 4" id="KW-0378">Hydrolase</keyword>
<feature type="domain" description="Glycoside hydrolase family 5" evidence="6">
    <location>
        <begin position="61"/>
        <end position="386"/>
    </location>
</feature>
<protein>
    <submittedName>
        <fullName evidence="8">Endoglycoceramidase</fullName>
    </submittedName>
</protein>
<dbReference type="EMBL" id="QXGH01000012">
    <property type="protein sequence ID" value="RHW27741.1"/>
    <property type="molecule type" value="Genomic_DNA"/>
</dbReference>
<dbReference type="Proteomes" id="UP000283644">
    <property type="component" value="Unassembled WGS sequence"/>
</dbReference>
<name>A0A417Y5C0_9ACTN</name>
<dbReference type="GO" id="GO:0000272">
    <property type="term" value="P:polysaccharide catabolic process"/>
    <property type="evidence" value="ECO:0007669"/>
    <property type="project" value="InterPro"/>
</dbReference>
<proteinExistence type="inferred from homology"/>
<dbReference type="Pfam" id="PF18564">
    <property type="entry name" value="Glyco_hydro_5_C"/>
    <property type="match status" value="1"/>
</dbReference>
<evidence type="ECO:0000313" key="9">
    <source>
        <dbReference type="Proteomes" id="UP000283644"/>
    </source>
</evidence>
<evidence type="ECO:0000259" key="6">
    <source>
        <dbReference type="Pfam" id="PF00150"/>
    </source>
</evidence>
<dbReference type="InterPro" id="IPR041036">
    <property type="entry name" value="GH5_C"/>
</dbReference>
<sequence length="507" mass="56645">MSRRRTCSIGLVVAALLVGIAPGAEAVRSGPPQARTGVVVSTQTALDPSVQLRRRGRWLVDQHGRVVIVHGFNLVWKRAPYAPPATAAGFTAADARWLKRYGFNGVRLGTLWAGITPEQAGVGDPGYRDRWQRVMDLLAGQGIWMQLDAHQDMWHETYGGEGVPDWAMIRPAPYNLLPPVTAPFPLGYWTPETSTVFDQFWANKHGLLDGWVGAWEVAARWWRAQPYLMGYDLINEPWMGLEWPTCLTSGCKASYVNELQPAYERATAAIRAIDRRNVVWWEPQQFSGGQKIPTFLEPMAGERKLGLSWHNYCPEVFLESQGLPFGDVEKCWEFSRDRNAHALEQSAHINAVPMMSEWGATDNVRAIEIDAAVADEHLMGWLHWAYKRWDDPTTADDAQGMFADDADLTTVKTEKLRRLVRTYAQAVAGVPKEMSFDADTGDFRLRYRPDPRVTAPTEIFVSPLHYPSGYRIRVTGGTAVRQPGRMVHVTPTPDGTDGPVIVTIAGP</sequence>
<dbReference type="InterPro" id="IPR013780">
    <property type="entry name" value="Glyco_hydro_b"/>
</dbReference>
<evidence type="ECO:0000256" key="2">
    <source>
        <dbReference type="ARBA" id="ARBA00022801"/>
    </source>
</evidence>
<dbReference type="PANTHER" id="PTHR31308:SF3">
    <property type="entry name" value="ENDOGLYCOCERAMIDASE"/>
    <property type="match status" value="1"/>
</dbReference>
<dbReference type="SUPFAM" id="SSF51445">
    <property type="entry name" value="(Trans)glycosidases"/>
    <property type="match status" value="1"/>
</dbReference>
<evidence type="ECO:0000259" key="7">
    <source>
        <dbReference type="Pfam" id="PF18564"/>
    </source>
</evidence>
<accession>A0A417Y5C0</accession>
<dbReference type="RefSeq" id="WP_118924685.1">
    <property type="nucleotide sequence ID" value="NZ_QXGH01000012.1"/>
</dbReference>
<dbReference type="InterPro" id="IPR052066">
    <property type="entry name" value="Glycosphingolipid_Hydrolases"/>
</dbReference>
<reference evidence="8 9" key="1">
    <citation type="submission" date="2018-09" db="EMBL/GenBank/DDBJ databases">
        <title>Genome sequencing of Nocardioides immobilis CCTCC AB 2017083 for comparison to Nocardioides silvaticus.</title>
        <authorList>
            <person name="Li C."/>
            <person name="Wang G."/>
        </authorList>
    </citation>
    <scope>NUCLEOTIDE SEQUENCE [LARGE SCALE GENOMIC DNA]</scope>
    <source>
        <strain evidence="8 9">CCTCC AB 2017083</strain>
    </source>
</reference>
<feature type="chain" id="PRO_5019180997" evidence="5">
    <location>
        <begin position="27"/>
        <end position="507"/>
    </location>
</feature>
<comment type="similarity">
    <text evidence="1 4">Belongs to the glycosyl hydrolase 5 (cellulase A) family.</text>
</comment>
<dbReference type="OrthoDB" id="4771662at2"/>
<dbReference type="Gene3D" id="3.20.20.80">
    <property type="entry name" value="Glycosidases"/>
    <property type="match status" value="1"/>
</dbReference>
<evidence type="ECO:0000256" key="5">
    <source>
        <dbReference type="SAM" id="SignalP"/>
    </source>
</evidence>
<evidence type="ECO:0000313" key="8">
    <source>
        <dbReference type="EMBL" id="RHW27741.1"/>
    </source>
</evidence>
<dbReference type="Gene3D" id="2.60.40.1180">
    <property type="entry name" value="Golgi alpha-mannosidase II"/>
    <property type="match status" value="1"/>
</dbReference>
<dbReference type="InterPro" id="IPR001547">
    <property type="entry name" value="Glyco_hydro_5"/>
</dbReference>
<keyword evidence="3 4" id="KW-0326">Glycosidase</keyword>
<comment type="caution">
    <text evidence="8">The sequence shown here is derived from an EMBL/GenBank/DDBJ whole genome shotgun (WGS) entry which is preliminary data.</text>
</comment>
<dbReference type="InterPro" id="IPR017853">
    <property type="entry name" value="GH"/>
</dbReference>
<gene>
    <name evidence="8" type="ORF">D0Z08_08800</name>
</gene>
<feature type="domain" description="Glycoside hydrolase family 5 C-terminal" evidence="7">
    <location>
        <begin position="421"/>
        <end position="500"/>
    </location>
</feature>
<keyword evidence="5" id="KW-0732">Signal</keyword>
<evidence type="ECO:0000256" key="4">
    <source>
        <dbReference type="RuleBase" id="RU361153"/>
    </source>
</evidence>
<evidence type="ECO:0000256" key="1">
    <source>
        <dbReference type="ARBA" id="ARBA00005641"/>
    </source>
</evidence>
<organism evidence="8 9">
    <name type="scientific">Nocardioides immobilis</name>
    <dbReference type="NCBI Taxonomy" id="2049295"/>
    <lineage>
        <taxon>Bacteria</taxon>
        <taxon>Bacillati</taxon>
        <taxon>Actinomycetota</taxon>
        <taxon>Actinomycetes</taxon>
        <taxon>Propionibacteriales</taxon>
        <taxon>Nocardioidaceae</taxon>
        <taxon>Nocardioides</taxon>
    </lineage>
</organism>
<dbReference type="PANTHER" id="PTHR31308">
    <property type="match status" value="1"/>
</dbReference>
<keyword evidence="9" id="KW-1185">Reference proteome</keyword>
<dbReference type="GO" id="GO:0004553">
    <property type="term" value="F:hydrolase activity, hydrolyzing O-glycosyl compounds"/>
    <property type="evidence" value="ECO:0007669"/>
    <property type="project" value="InterPro"/>
</dbReference>
<evidence type="ECO:0000256" key="3">
    <source>
        <dbReference type="ARBA" id="ARBA00023295"/>
    </source>
</evidence>